<evidence type="ECO:0000256" key="1">
    <source>
        <dbReference type="SAM" id="MobiDB-lite"/>
    </source>
</evidence>
<gene>
    <name evidence="3" type="ORF">RCO7_08055</name>
</gene>
<keyword evidence="2" id="KW-1133">Transmembrane helix</keyword>
<keyword evidence="4" id="KW-1185">Reference proteome</keyword>
<dbReference type="PANTHER" id="PTHR37490">
    <property type="entry name" value="EXPRESSED PROTEIN"/>
    <property type="match status" value="1"/>
</dbReference>
<feature type="transmembrane region" description="Helical" evidence="2">
    <location>
        <begin position="408"/>
        <end position="431"/>
    </location>
</feature>
<accession>A0A1E1K707</accession>
<dbReference type="PANTHER" id="PTHR37490:SF1">
    <property type="entry name" value="GLYCOSYLTRANSFERASE 2-LIKE DOMAIN-CONTAINING PROTEIN"/>
    <property type="match status" value="1"/>
</dbReference>
<comment type="caution">
    <text evidence="3">The sequence shown here is derived from an EMBL/GenBank/DDBJ whole genome shotgun (WGS) entry which is preliminary data.</text>
</comment>
<organism evidence="3 4">
    <name type="scientific">Rhynchosporium graminicola</name>
    <dbReference type="NCBI Taxonomy" id="2792576"/>
    <lineage>
        <taxon>Eukaryota</taxon>
        <taxon>Fungi</taxon>
        <taxon>Dikarya</taxon>
        <taxon>Ascomycota</taxon>
        <taxon>Pezizomycotina</taxon>
        <taxon>Leotiomycetes</taxon>
        <taxon>Helotiales</taxon>
        <taxon>Ploettnerulaceae</taxon>
        <taxon>Rhynchosporium</taxon>
    </lineage>
</organism>
<reference evidence="4" key="1">
    <citation type="submission" date="2016-03" db="EMBL/GenBank/DDBJ databases">
        <authorList>
            <person name="Ploux O."/>
        </authorList>
    </citation>
    <scope>NUCLEOTIDE SEQUENCE [LARGE SCALE GENOMIC DNA]</scope>
    <source>
        <strain evidence="4">UK7</strain>
    </source>
</reference>
<dbReference type="InParanoid" id="A0A1E1K707"/>
<proteinExistence type="predicted"/>
<sequence length="752" mass="82547">MLPTDHQEPDTTASTASRIRPDDSNASWPCLEVEDARNEQVTGSTRRPLSYSYWRAACWIVCSSTAVYTTKRLMVVHGSHYPLRIAFRSAAATLIVYIILLRVNFGSNKRLGTKIRGWGLRQPDGDEFLANKHWISMLPASLAAAISFPMLFEGMLHMPNLAVLIMLFPLVYTTESIVLFTCCCQSRSRKSISWETIISIAASGFVLYEEYRLMVPGLVLGVGGILLMGVSRAFFIIEAERVGSDSAVQSRLKAYHGFVMMTLLFSLLFSGVAWYHCENGGSKSLGKRTVVLILVNLGSIVGTLFSGTSLLAYSPISFADTTLQFAHTPARGCVLLAPFATSLLGLLASIFSNPVSSTSTVQTLAYLVSSLCLFGGENVHAFVLASVDGIHRSVKGLSEKGTEPPGGLSRFISTSAISMLLLLFSLLISSFSNYAITSLSSGLPANFDTAFVPPHRFDIVVAMYQENAASVKSMLAAVKTTALLSTLQPRIILYTKDPKQDRNKLQVDTGADIVERLDNFGREGGTYLWHIVTKWDELAAQTMFIQAHAHNTREIIPRIGSYLVNETGMLSLGFTGVTCSCHDCSDRWDWEDKAGVIPALYEKIYSRACDPDENILLSYKGQFVASARRIRGIDREIFRGLLHTVTSKEGWSHDTDASHHLTGVGSEEESPSNPYFGFTLERIWGLLMQCGTDAKVAARCPSLLSGMGIDGKADDSYIFGPIRIPVIGLVWIDDDHDDDDDDDDDNDDDEDS</sequence>
<feature type="transmembrane region" description="Helical" evidence="2">
    <location>
        <begin position="85"/>
        <end position="105"/>
    </location>
</feature>
<dbReference type="Proteomes" id="UP000178129">
    <property type="component" value="Unassembled WGS sequence"/>
</dbReference>
<evidence type="ECO:0000313" key="4">
    <source>
        <dbReference type="Proteomes" id="UP000178129"/>
    </source>
</evidence>
<feature type="transmembrane region" description="Helical" evidence="2">
    <location>
        <begin position="158"/>
        <end position="180"/>
    </location>
</feature>
<feature type="transmembrane region" description="Helical" evidence="2">
    <location>
        <begin position="255"/>
        <end position="275"/>
    </location>
</feature>
<dbReference type="EMBL" id="FJUW01000007">
    <property type="protein sequence ID" value="CZS93886.1"/>
    <property type="molecule type" value="Genomic_DNA"/>
</dbReference>
<feature type="transmembrane region" description="Helical" evidence="2">
    <location>
        <begin position="134"/>
        <end position="152"/>
    </location>
</feature>
<name>A0A1E1K707_9HELO</name>
<dbReference type="STRING" id="914237.A0A1E1K707"/>
<protein>
    <submittedName>
        <fullName evidence="3">Uncharacterized protein</fullName>
    </submittedName>
</protein>
<evidence type="ECO:0000256" key="2">
    <source>
        <dbReference type="SAM" id="Phobius"/>
    </source>
</evidence>
<feature type="transmembrane region" description="Helical" evidence="2">
    <location>
        <begin position="192"/>
        <end position="208"/>
    </location>
</feature>
<dbReference type="AlphaFoldDB" id="A0A1E1K707"/>
<feature type="transmembrane region" description="Helical" evidence="2">
    <location>
        <begin position="290"/>
        <end position="313"/>
    </location>
</feature>
<evidence type="ECO:0000313" key="3">
    <source>
        <dbReference type="EMBL" id="CZS93886.1"/>
    </source>
</evidence>
<keyword evidence="2" id="KW-0812">Transmembrane</keyword>
<feature type="region of interest" description="Disordered" evidence="1">
    <location>
        <begin position="1"/>
        <end position="27"/>
    </location>
</feature>
<keyword evidence="2" id="KW-0472">Membrane</keyword>
<feature type="transmembrane region" description="Helical" evidence="2">
    <location>
        <begin position="333"/>
        <end position="352"/>
    </location>
</feature>
<feature type="transmembrane region" description="Helical" evidence="2">
    <location>
        <begin position="364"/>
        <end position="387"/>
    </location>
</feature>
<feature type="transmembrane region" description="Helical" evidence="2">
    <location>
        <begin position="214"/>
        <end position="235"/>
    </location>
</feature>